<dbReference type="Gene3D" id="1.10.10.60">
    <property type="entry name" value="Homeodomain-like"/>
    <property type="match status" value="1"/>
</dbReference>
<dbReference type="InParanoid" id="A0A177CQE9"/>
<feature type="domain" description="Myb-like" evidence="2">
    <location>
        <begin position="121"/>
        <end position="170"/>
    </location>
</feature>
<proteinExistence type="predicted"/>
<dbReference type="OrthoDB" id="5427780at2759"/>
<feature type="compositionally biased region" description="Low complexity" evidence="1">
    <location>
        <begin position="104"/>
        <end position="115"/>
    </location>
</feature>
<feature type="compositionally biased region" description="Basic and acidic residues" evidence="1">
    <location>
        <begin position="202"/>
        <end position="211"/>
    </location>
</feature>
<dbReference type="EMBL" id="KV441549">
    <property type="protein sequence ID" value="OAG09744.1"/>
    <property type="molecule type" value="Genomic_DNA"/>
</dbReference>
<feature type="compositionally biased region" description="Basic and acidic residues" evidence="1">
    <location>
        <begin position="167"/>
        <end position="179"/>
    </location>
</feature>
<dbReference type="Proteomes" id="UP000077069">
    <property type="component" value="Unassembled WGS sequence"/>
</dbReference>
<accession>A0A177CQE9</accession>
<dbReference type="CDD" id="cd00167">
    <property type="entry name" value="SANT"/>
    <property type="match status" value="1"/>
</dbReference>
<dbReference type="InterPro" id="IPR009057">
    <property type="entry name" value="Homeodomain-like_sf"/>
</dbReference>
<name>A0A177CQE9_9PLEO</name>
<sequence length="568" mass="61318">MADNQLPRIRTSYLLGLSNKPFKDPPKPPPLNSYRGMLRTPGAAIEWAASDGRRGRLMGKGKSRLLSTLDAAAPQNQVNASANMNASQGVPNNPAQSGSGGNEASDQPSSQAASSGEVEYKKGVPSKDFSEEEDRTIMRMKIDDKQWGDIMKHMNGKSKKQCTQRFNEIRPDDFYEKRNAAKGNGRSGKQGNQNDQQQNNKGQDKKEEKTEWGTGHGGWDPMAVLGGVFGDDRKSNASDKGSKQSEKPGDTTWAGTGNDWAALAADGNENNTGGNAGWTNGGDHNNAAVTAPWGNLGGDNTASGAAPSDNNGGGDWNQHASGGKDNNKRGEGKKSKHEKKQEKRGKSNERSNKKESKPDAAVQPWETANDSFGNGGGGATTGFGDSGGWDFDNNEDKKSESKKSKKSSSRSSKASSKNAWGADRDNGGAGTVWDAADGGGGGRQGWTENTDGYTGGGWGDNKADTGGAQASSKDHEKYRSSHRRSSSLESKHRSHRHLSSSHPTEYKVAPDSTFSQDELKLIARILQQDCSMVWERVSWRFKDKTGRNLEPNIFEKKITGRLKKERRH</sequence>
<feature type="compositionally biased region" description="Low complexity" evidence="1">
    <location>
        <begin position="189"/>
        <end position="201"/>
    </location>
</feature>
<evidence type="ECO:0000256" key="1">
    <source>
        <dbReference type="SAM" id="MobiDB-lite"/>
    </source>
</evidence>
<gene>
    <name evidence="3" type="ORF">CC84DRAFT_452773</name>
</gene>
<feature type="compositionally biased region" description="Polar residues" evidence="1">
    <location>
        <begin position="74"/>
        <end position="97"/>
    </location>
</feature>
<dbReference type="RefSeq" id="XP_018040109.1">
    <property type="nucleotide sequence ID" value="XM_018186323.1"/>
</dbReference>
<feature type="compositionally biased region" description="Basic and acidic residues" evidence="1">
    <location>
        <begin position="230"/>
        <end position="249"/>
    </location>
</feature>
<evidence type="ECO:0000259" key="2">
    <source>
        <dbReference type="PROSITE" id="PS50090"/>
    </source>
</evidence>
<dbReference type="GeneID" id="28769809"/>
<feature type="compositionally biased region" description="Gly residues" evidence="1">
    <location>
        <begin position="373"/>
        <end position="387"/>
    </location>
</feature>
<evidence type="ECO:0000313" key="3">
    <source>
        <dbReference type="EMBL" id="OAG09744.1"/>
    </source>
</evidence>
<evidence type="ECO:0000313" key="4">
    <source>
        <dbReference type="Proteomes" id="UP000077069"/>
    </source>
</evidence>
<feature type="compositionally biased region" description="Basic and acidic residues" evidence="1">
    <location>
        <begin position="325"/>
        <end position="358"/>
    </location>
</feature>
<dbReference type="PROSITE" id="PS50090">
    <property type="entry name" value="MYB_LIKE"/>
    <property type="match status" value="1"/>
</dbReference>
<dbReference type="STRING" id="1460663.A0A177CQE9"/>
<dbReference type="AlphaFoldDB" id="A0A177CQE9"/>
<protein>
    <recommendedName>
        <fullName evidence="2">Myb-like domain-containing protein</fullName>
    </recommendedName>
</protein>
<feature type="compositionally biased region" description="Basic and acidic residues" evidence="1">
    <location>
        <begin position="135"/>
        <end position="152"/>
    </location>
</feature>
<feature type="region of interest" description="Disordered" evidence="1">
    <location>
        <begin position="74"/>
        <end position="511"/>
    </location>
</feature>
<dbReference type="SUPFAM" id="SSF46689">
    <property type="entry name" value="Homeodomain-like"/>
    <property type="match status" value="1"/>
</dbReference>
<dbReference type="InterPro" id="IPR001005">
    <property type="entry name" value="SANT/Myb"/>
</dbReference>
<reference evidence="3 4" key="1">
    <citation type="submission" date="2016-05" db="EMBL/GenBank/DDBJ databases">
        <title>Comparative analysis of secretome profiles of manganese(II)-oxidizing ascomycete fungi.</title>
        <authorList>
            <consortium name="DOE Joint Genome Institute"/>
            <person name="Zeiner C.A."/>
            <person name="Purvine S.O."/>
            <person name="Zink E.M."/>
            <person name="Wu S."/>
            <person name="Pasa-Tolic L."/>
            <person name="Chaput D.L."/>
            <person name="Haridas S."/>
            <person name="Grigoriev I.V."/>
            <person name="Santelli C.M."/>
            <person name="Hansel C.M."/>
        </authorList>
    </citation>
    <scope>NUCLEOTIDE SEQUENCE [LARGE SCALE GENOMIC DNA]</scope>
    <source>
        <strain evidence="3 4">AP3s5-JAC2a</strain>
    </source>
</reference>
<keyword evidence="4" id="KW-1185">Reference proteome</keyword>
<organism evidence="3 4">
    <name type="scientific">Paraphaeosphaeria sporulosa</name>
    <dbReference type="NCBI Taxonomy" id="1460663"/>
    <lineage>
        <taxon>Eukaryota</taxon>
        <taxon>Fungi</taxon>
        <taxon>Dikarya</taxon>
        <taxon>Ascomycota</taxon>
        <taxon>Pezizomycotina</taxon>
        <taxon>Dothideomycetes</taxon>
        <taxon>Pleosporomycetidae</taxon>
        <taxon>Pleosporales</taxon>
        <taxon>Massarineae</taxon>
        <taxon>Didymosphaeriaceae</taxon>
        <taxon>Paraphaeosphaeria</taxon>
    </lineage>
</organism>